<evidence type="ECO:0000313" key="2">
    <source>
        <dbReference type="Proteomes" id="UP001595476"/>
    </source>
</evidence>
<keyword evidence="2" id="KW-1185">Reference proteome</keyword>
<evidence type="ECO:0000313" key="1">
    <source>
        <dbReference type="EMBL" id="MFC3150610.1"/>
    </source>
</evidence>
<name>A0ABV7HDT7_9GAMM</name>
<dbReference type="Pfam" id="PF14078">
    <property type="entry name" value="DUF4259"/>
    <property type="match status" value="1"/>
</dbReference>
<proteinExistence type="predicted"/>
<dbReference type="EMBL" id="JBHRSZ010000002">
    <property type="protein sequence ID" value="MFC3150610.1"/>
    <property type="molecule type" value="Genomic_DNA"/>
</dbReference>
<protein>
    <submittedName>
        <fullName evidence="1">DUF4259 domain-containing protein</fullName>
    </submittedName>
</protein>
<dbReference type="RefSeq" id="WP_386717718.1">
    <property type="nucleotide sequence ID" value="NZ_JBHRSZ010000002.1"/>
</dbReference>
<dbReference type="Proteomes" id="UP001595476">
    <property type="component" value="Unassembled WGS sequence"/>
</dbReference>
<gene>
    <name evidence="1" type="ORF">ACFOEK_06210</name>
</gene>
<comment type="caution">
    <text evidence="1">The sequence shown here is derived from an EMBL/GenBank/DDBJ whole genome shotgun (WGS) entry which is preliminary data.</text>
</comment>
<reference evidence="2" key="1">
    <citation type="journal article" date="2019" name="Int. J. Syst. Evol. Microbiol.">
        <title>The Global Catalogue of Microorganisms (GCM) 10K type strain sequencing project: providing services to taxonomists for standard genome sequencing and annotation.</title>
        <authorList>
            <consortium name="The Broad Institute Genomics Platform"/>
            <consortium name="The Broad Institute Genome Sequencing Center for Infectious Disease"/>
            <person name="Wu L."/>
            <person name="Ma J."/>
        </authorList>
    </citation>
    <scope>NUCLEOTIDE SEQUENCE [LARGE SCALE GENOMIC DNA]</scope>
    <source>
        <strain evidence="2">KCTC 52438</strain>
    </source>
</reference>
<sequence length="134" mass="14985">MGAWGFKTFENDDSSDWLYELEESSDLTVIESAISEANEDYIEAPEGCNILAAAEIILALHGKAKESLPDNAEQWVSKNKSLDTSGLRDKAIQAIDKLLSDSSELKELWQETDDFEFWVKDVTSIKSALSEINH</sequence>
<accession>A0ABV7HDT7</accession>
<organism evidence="1 2">
    <name type="scientific">Litoribrevibacter euphylliae</name>
    <dbReference type="NCBI Taxonomy" id="1834034"/>
    <lineage>
        <taxon>Bacteria</taxon>
        <taxon>Pseudomonadati</taxon>
        <taxon>Pseudomonadota</taxon>
        <taxon>Gammaproteobacteria</taxon>
        <taxon>Oceanospirillales</taxon>
        <taxon>Oceanospirillaceae</taxon>
        <taxon>Litoribrevibacter</taxon>
    </lineage>
</organism>
<dbReference type="InterPro" id="IPR025355">
    <property type="entry name" value="DUF4259"/>
</dbReference>